<evidence type="ECO:0000256" key="2">
    <source>
        <dbReference type="PROSITE-ProRule" id="PRU00708"/>
    </source>
</evidence>
<evidence type="ECO:0000313" key="5">
    <source>
        <dbReference type="EMBL" id="KAG5564752.1"/>
    </source>
</evidence>
<gene>
    <name evidence="5" type="ORF">RHGRI_000827</name>
</gene>
<comment type="caution">
    <text evidence="5">The sequence shown here is derived from an EMBL/GenBank/DDBJ whole genome shotgun (WGS) entry which is preliminary data.</text>
</comment>
<feature type="compositionally biased region" description="Basic residues" evidence="3">
    <location>
        <begin position="128"/>
        <end position="137"/>
    </location>
</feature>
<dbReference type="Pfam" id="PF17177">
    <property type="entry name" value="PPR_long"/>
    <property type="match status" value="1"/>
</dbReference>
<dbReference type="PANTHER" id="PTHR13547">
    <property type="match status" value="1"/>
</dbReference>
<dbReference type="Gene3D" id="1.25.40.10">
    <property type="entry name" value="Tetratricopeptide repeat domain"/>
    <property type="match status" value="2"/>
</dbReference>
<reference evidence="5" key="1">
    <citation type="submission" date="2020-08" db="EMBL/GenBank/DDBJ databases">
        <title>Plant Genome Project.</title>
        <authorList>
            <person name="Zhang R.-G."/>
        </authorList>
    </citation>
    <scope>NUCLEOTIDE SEQUENCE</scope>
    <source>
        <strain evidence="5">WSP0</strain>
        <tissue evidence="5">Leaf</tissue>
    </source>
</reference>
<dbReference type="InterPro" id="IPR011990">
    <property type="entry name" value="TPR-like_helical_dom_sf"/>
</dbReference>
<dbReference type="PROSITE" id="PS51375">
    <property type="entry name" value="PPR"/>
    <property type="match status" value="1"/>
</dbReference>
<evidence type="ECO:0000313" key="6">
    <source>
        <dbReference type="Proteomes" id="UP000823749"/>
    </source>
</evidence>
<feature type="domain" description="PROP1-like PPR" evidence="4">
    <location>
        <begin position="317"/>
        <end position="437"/>
    </location>
</feature>
<organism evidence="5 6">
    <name type="scientific">Rhododendron griersonianum</name>
    <dbReference type="NCBI Taxonomy" id="479676"/>
    <lineage>
        <taxon>Eukaryota</taxon>
        <taxon>Viridiplantae</taxon>
        <taxon>Streptophyta</taxon>
        <taxon>Embryophyta</taxon>
        <taxon>Tracheophyta</taxon>
        <taxon>Spermatophyta</taxon>
        <taxon>Magnoliopsida</taxon>
        <taxon>eudicotyledons</taxon>
        <taxon>Gunneridae</taxon>
        <taxon>Pentapetalae</taxon>
        <taxon>asterids</taxon>
        <taxon>Ericales</taxon>
        <taxon>Ericaceae</taxon>
        <taxon>Ericoideae</taxon>
        <taxon>Rhodoreae</taxon>
        <taxon>Rhododendron</taxon>
    </lineage>
</organism>
<name>A0AAV6LIZ3_9ERIC</name>
<dbReference type="GO" id="GO:0001682">
    <property type="term" value="P:tRNA 5'-leader removal"/>
    <property type="evidence" value="ECO:0007669"/>
    <property type="project" value="TreeGrafter"/>
</dbReference>
<feature type="compositionally biased region" description="Polar residues" evidence="3">
    <location>
        <begin position="105"/>
        <end position="124"/>
    </location>
</feature>
<feature type="region of interest" description="Disordered" evidence="3">
    <location>
        <begin position="190"/>
        <end position="228"/>
    </location>
</feature>
<evidence type="ECO:0000256" key="1">
    <source>
        <dbReference type="ARBA" id="ARBA00022737"/>
    </source>
</evidence>
<accession>A0AAV6LIZ3</accession>
<dbReference type="GO" id="GO:0004526">
    <property type="term" value="F:ribonuclease P activity"/>
    <property type="evidence" value="ECO:0007669"/>
    <property type="project" value="UniProtKB-EC"/>
</dbReference>
<dbReference type="AlphaFoldDB" id="A0AAV6LIZ3"/>
<dbReference type="Proteomes" id="UP000823749">
    <property type="component" value="Chromosome 1"/>
</dbReference>
<keyword evidence="6" id="KW-1185">Reference proteome</keyword>
<sequence>MDGGCYVVLIPELSLSSPQRPRMAFSTSNPLQRQTQPYSSTLCKSPWTFNNSFKFHFPSPSPLTLSPPKQCSPLQPRFSPLLTLRTPCARIDTTLTEKHQEIPFETSNRSNNVATSSGFSQSSDNGKRVGRKTRRKSVSSVEVENPELTSAARDGDMAKRLDSSEKRGIYFEFSNLFLETTRKYFEKNLTGSNGESNGKIEKGFGKQLGVNRRKKADKKGKGKKGKGNLPEVMLKLGLDRCSKMGDVLATGGVQTAKSGSGGRSSSTLDPIGKVSTSDTEVLGKFVATLDQRIDSGNGMVYNDNTKKLDIGASSTMIKEYALLRGFEIFNRMCCNEVPMNEASFPSVARLCMALGDGDMAFFIVKQMKPCGVNPRLGSYDPALSAFCNCGDVDKAFSVEQHMLEHGVYPEEPELGALLKVSIEAGRSDKVYYLLHRCCGQKLATVDLDPVETEKFAKSVASLAAQREKSSSFRQFQKWLDRCGPFEAVVDGGNVGTLAKRKSKSSKQGLEEMLTRVNTVVNEVHPLLPSKKWPLIVFYHRRLTGYQLVEPVCMELIDNKWTTVDALYWLYAAIKCKCLIVTNNEMRDHLFHLLGNDFFPRWKERHQFSNKELLLSYWKARFSFSDNGLVIHMPPPYSIVIQVRILYSAIFELVLVICESEKGHWHIPIASEHDNEGERTWLCITRGKSSGSTQVTATMHEDNHSPGAMLVTATIHEDNHSLGATQVTASIHERNHSPEATQATATIHEANHLPEATPATATIHEGNHQVQ</sequence>
<dbReference type="InterPro" id="IPR002885">
    <property type="entry name" value="PPR_rpt"/>
</dbReference>
<keyword evidence="1" id="KW-0677">Repeat</keyword>
<evidence type="ECO:0000256" key="3">
    <source>
        <dbReference type="SAM" id="MobiDB-lite"/>
    </source>
</evidence>
<feature type="compositionally biased region" description="Basic residues" evidence="3">
    <location>
        <begin position="211"/>
        <end position="226"/>
    </location>
</feature>
<dbReference type="GO" id="GO:0046872">
    <property type="term" value="F:metal ion binding"/>
    <property type="evidence" value="ECO:0007669"/>
    <property type="project" value="UniProtKB-KW"/>
</dbReference>
<dbReference type="EMBL" id="JACTNZ010000001">
    <property type="protein sequence ID" value="KAG5564752.1"/>
    <property type="molecule type" value="Genomic_DNA"/>
</dbReference>
<feature type="region of interest" description="Disordered" evidence="3">
    <location>
        <begin position="99"/>
        <end position="159"/>
    </location>
</feature>
<protein>
    <recommendedName>
        <fullName evidence="4">PROP1-like PPR domain-containing protein</fullName>
    </recommendedName>
</protein>
<evidence type="ECO:0000259" key="4">
    <source>
        <dbReference type="Pfam" id="PF17177"/>
    </source>
</evidence>
<dbReference type="PANTHER" id="PTHR13547:SF7">
    <property type="entry name" value="RIBONUCLEASE P"/>
    <property type="match status" value="1"/>
</dbReference>
<dbReference type="InterPro" id="IPR033443">
    <property type="entry name" value="PROP1-like_PPR_dom"/>
</dbReference>
<feature type="repeat" description="PPR" evidence="2">
    <location>
        <begin position="375"/>
        <end position="409"/>
    </location>
</feature>
<proteinExistence type="predicted"/>